<accession>A0A2H6CQI6</accession>
<evidence type="ECO:0000313" key="3">
    <source>
        <dbReference type="Proteomes" id="UP000236214"/>
    </source>
</evidence>
<dbReference type="AlphaFoldDB" id="A0A2H6CQI6"/>
<protein>
    <recommendedName>
        <fullName evidence="4">DUF1129 domain-containing protein</fullName>
    </recommendedName>
</protein>
<evidence type="ECO:0000256" key="1">
    <source>
        <dbReference type="SAM" id="Phobius"/>
    </source>
</evidence>
<dbReference type="Proteomes" id="UP000236214">
    <property type="component" value="Unassembled WGS sequence"/>
</dbReference>
<gene>
    <name evidence="2" type="ORF">TEHN7118_0055</name>
</gene>
<evidence type="ECO:0008006" key="4">
    <source>
        <dbReference type="Google" id="ProtNLM"/>
    </source>
</evidence>
<reference evidence="2 3" key="1">
    <citation type="submission" date="2016-05" db="EMBL/GenBank/DDBJ databases">
        <title>Whole genome sequencing of Tetragenococcus halophilus subsp. halophilus NISL 7118.</title>
        <authorList>
            <person name="Shiwa Y."/>
            <person name="Nishimura I."/>
            <person name="Yoshikawa H."/>
            <person name="Koyama Y."/>
            <person name="Oguma T."/>
        </authorList>
    </citation>
    <scope>NUCLEOTIDE SEQUENCE [LARGE SCALE GENOMIC DNA]</scope>
    <source>
        <strain evidence="2 3">NISL 7118</strain>
    </source>
</reference>
<dbReference type="Gene3D" id="1.10.1900.10">
    <property type="entry name" value="c-terminal domain of poly(a) binding protein"/>
    <property type="match status" value="1"/>
</dbReference>
<dbReference type="Pfam" id="PF06570">
    <property type="entry name" value="DUF1129"/>
    <property type="match status" value="1"/>
</dbReference>
<proteinExistence type="predicted"/>
<feature type="transmembrane region" description="Helical" evidence="1">
    <location>
        <begin position="94"/>
        <end position="115"/>
    </location>
</feature>
<dbReference type="EMBL" id="BDEC01000002">
    <property type="protein sequence ID" value="GBD67249.1"/>
    <property type="molecule type" value="Genomic_DNA"/>
</dbReference>
<keyword evidence="1" id="KW-0472">Membrane</keyword>
<dbReference type="InterPro" id="IPR036259">
    <property type="entry name" value="MFS_trans_sf"/>
</dbReference>
<dbReference type="SUPFAM" id="SSF158560">
    <property type="entry name" value="BH3980-like"/>
    <property type="match status" value="1"/>
</dbReference>
<keyword evidence="3" id="KW-1185">Reference proteome</keyword>
<comment type="caution">
    <text evidence="2">The sequence shown here is derived from an EMBL/GenBank/DDBJ whole genome shotgun (WGS) entry which is preliminary data.</text>
</comment>
<dbReference type="RefSeq" id="WP_103103237.1">
    <property type="nucleotide sequence ID" value="NZ_BDEC01000002.1"/>
</dbReference>
<feature type="transmembrane region" description="Helical" evidence="1">
    <location>
        <begin position="199"/>
        <end position="217"/>
    </location>
</feature>
<feature type="transmembrane region" description="Helical" evidence="1">
    <location>
        <begin position="135"/>
        <end position="158"/>
    </location>
</feature>
<organism evidence="2 3">
    <name type="scientific">Tetragenococcus halophilus subsp. halophilus</name>
    <dbReference type="NCBI Taxonomy" id="1513897"/>
    <lineage>
        <taxon>Bacteria</taxon>
        <taxon>Bacillati</taxon>
        <taxon>Bacillota</taxon>
        <taxon>Bacilli</taxon>
        <taxon>Lactobacillales</taxon>
        <taxon>Enterococcaceae</taxon>
        <taxon>Tetragenococcus</taxon>
    </lineage>
</organism>
<dbReference type="InterPro" id="IPR009214">
    <property type="entry name" value="DUF1129"/>
</dbReference>
<dbReference type="SUPFAM" id="SSF103473">
    <property type="entry name" value="MFS general substrate transporter"/>
    <property type="match status" value="1"/>
</dbReference>
<keyword evidence="1" id="KW-1133">Transmembrane helix</keyword>
<feature type="transmembrane region" description="Helical" evidence="1">
    <location>
        <begin position="170"/>
        <end position="193"/>
    </location>
</feature>
<evidence type="ECO:0000313" key="2">
    <source>
        <dbReference type="EMBL" id="GBD67249.1"/>
    </source>
</evidence>
<dbReference type="PANTHER" id="PTHR41307">
    <property type="entry name" value="MEMBRANE PROTEIN-RELATED"/>
    <property type="match status" value="1"/>
</dbReference>
<sequence length="224" mass="25715">MDAEELVQLNNEKRKQLSQENKKYYEDMLIYIRTSYNTSDQEMEEILVELLDHLIEAQAEGKTAKDVFGKQPKKYANEILGELPKGVTKKHIQYFVMLVCYFLAAASITSGIFNWLGPYIFSVDSWSNTYYLGTFVLKALLDIPFAFLIMFLALQYIRWTCFKEINNKRFLFLSGLFGILAVGLFVLVALIIPDLGPKVELPFYTIILFGSALYLIGRKVSKAI</sequence>
<keyword evidence="1" id="KW-0812">Transmembrane</keyword>
<dbReference type="PANTHER" id="PTHR41307:SF1">
    <property type="entry name" value="MEMBRANE PROTEIN"/>
    <property type="match status" value="1"/>
</dbReference>
<name>A0A2H6CQI6_TETHA</name>